<dbReference type="PANTHER" id="PTHR31431:SF1">
    <property type="entry name" value="NUCLEOPORIN NUP188"/>
    <property type="match status" value="1"/>
</dbReference>
<name>A0A7S0H4S1_9EUKA</name>
<reference evidence="2" key="1">
    <citation type="submission" date="2021-01" db="EMBL/GenBank/DDBJ databases">
        <authorList>
            <person name="Corre E."/>
            <person name="Pelletier E."/>
            <person name="Niang G."/>
            <person name="Scheremetjew M."/>
            <person name="Finn R."/>
            <person name="Kale V."/>
            <person name="Holt S."/>
            <person name="Cochrane G."/>
            <person name="Meng A."/>
            <person name="Brown T."/>
            <person name="Cohen L."/>
        </authorList>
    </citation>
    <scope>NUCLEOTIDE SEQUENCE</scope>
    <source>
        <strain evidence="2">CCMP2058</strain>
    </source>
</reference>
<sequence>MGEAMPRMLQEVIADVFVVYGTWRYRRRSEMWSVGGLVLEVLQLVLENPSIAQPLRLGRDTGMGRDGAFEGIGRVSMRAHLLHAFQTQGHLRAALVRPIVDGRDTIDRLIAKGRLAEATRVQTLVQRSLMVLKKLLSISRTVTGGAPWRFVQALMESPLIMRGEETPSVVHCILGYLKSGNYRIPLKRYAIEILTLLAKSGATLPIPGVLGKILPAELKALRKSTGGFGETYKHNGTGRFSLMAYIGTQLQALLEACVTTLKDRSRRGERRLVAVLRFIATALEHQPALAERLVTLRADTSMKGKQQRHHATASGILEPVLDILVSAADAAKDAKARRESKSRHISRAEGKSETLSVCLEIICGMWASNIYVLPDESPSPSSSDSKSKPAPRKIHISELILRRLRSTFWNSLKDIVESKPPAAPRFAATSDNKHTQRVRVGLLELETKNFCFAITSRCWAMRILSLELHHMLKSHLARATAELEQQKKKDKKAQDLIPNPVTPAPKKIPGEEARADFVRVAAAAVEMEGLMSRCFDTEGEGRLQAWAAKAGVNLVGLCYRDTEDNSFGTEAVRQVGWASKALPPSTPQSAVNKFLECLRISNCNWSMLDARTCLIAAWRTLVESALYAPRPATNGSPFERYGAAGMLKAATQLLVERVVTGEPADLKACEELSRGIQLLSRALCRLHISSAGEPFDELNWWNLAVVEPGKRTLEGAEAIAAAAGRASRGFRIAENMSVRDMWSVMEFLSECATRIFKDHVSTLLERDRRSRPSVPRYPGESIEGSSIPGPSGRALAIARTLQISILILIQSIRAKAAGDPDWGRDNEKSRIPELKIPPNVSRHMSIEPQNIAKKEISNSRIHAKVIESMLPILGKSLKIPALAEVSMHLLSALVAPSGNLHAISDEEDPGRREVSLRIQSFVESNGVIKKVLELLAASGDPRVSLGIINLLTAIAQGSNRGAQAVLAENLVLFLSHHPILSQANEGYPGVPTGGKRGRNAGDRKEIRHILSGYLDNGERNPWHIVWCQVLALMSVLVRSTAHANITTSPNPLSLFFTGFHRRLLVAMLKLALLSTAPATAVQATKSAARQSSLGFTLLGGDLKAKEATKADWREFIDQVLAGKVDLGGLAAEAREAAQVLSESKISLTLADLEEAENTTLLVYEMERAHAFRLVPDLAVSRACRLGTTLLLSHLAALLLDPLKTIPKFFNAVSRQERLAVSIKSSKSKSNTMKSPVPSTTKYSHSPPSSFLLRSPMVRRGVSPVDTPTSSNAGKKRPAEATFEGCVERGLMGVLKACVSHIRILSNPTHPAGGASLVLGPHLRSGSTSFIDKATRTTASVSTFFDLPVHLSVITDVQSICVKKLRRLGKLAKKHGKYGSANTSMLAGSYRRVERTARLILETSLYILSRHVRAYIANGFGLPPGDTKANSLLQEYYSSLAEISKNLREFFDEFTSPPGNNVSPMETSASNYVPPQYWFLDRLREDFLGIVEKQLSVSNTGQMFLT</sequence>
<organism evidence="2">
    <name type="scientific">Amorphochlora amoebiformis</name>
    <dbReference type="NCBI Taxonomy" id="1561963"/>
    <lineage>
        <taxon>Eukaryota</taxon>
        <taxon>Sar</taxon>
        <taxon>Rhizaria</taxon>
        <taxon>Cercozoa</taxon>
        <taxon>Chlorarachniophyceae</taxon>
        <taxon>Amorphochlora</taxon>
    </lineage>
</organism>
<dbReference type="PANTHER" id="PTHR31431">
    <property type="entry name" value="NUCLEOPORIN NUP188 HOMOLOG"/>
    <property type="match status" value="1"/>
</dbReference>
<dbReference type="GO" id="GO:0006405">
    <property type="term" value="P:RNA export from nucleus"/>
    <property type="evidence" value="ECO:0007669"/>
    <property type="project" value="TreeGrafter"/>
</dbReference>
<feature type="region of interest" description="Disordered" evidence="1">
    <location>
        <begin position="767"/>
        <end position="786"/>
    </location>
</feature>
<evidence type="ECO:0000256" key="1">
    <source>
        <dbReference type="SAM" id="MobiDB-lite"/>
    </source>
</evidence>
<feature type="region of interest" description="Disordered" evidence="1">
    <location>
        <begin position="483"/>
        <end position="508"/>
    </location>
</feature>
<evidence type="ECO:0000313" key="2">
    <source>
        <dbReference type="EMBL" id="CAD8455639.1"/>
    </source>
</evidence>
<feature type="compositionally biased region" description="Polar residues" evidence="1">
    <location>
        <begin position="1236"/>
        <end position="1247"/>
    </location>
</feature>
<dbReference type="GO" id="GO:0006606">
    <property type="term" value="P:protein import into nucleus"/>
    <property type="evidence" value="ECO:0007669"/>
    <property type="project" value="TreeGrafter"/>
</dbReference>
<dbReference type="GO" id="GO:0017056">
    <property type="term" value="F:structural constituent of nuclear pore"/>
    <property type="evidence" value="ECO:0007669"/>
    <property type="project" value="InterPro"/>
</dbReference>
<protein>
    <submittedName>
        <fullName evidence="2">Uncharacterized protein</fullName>
    </submittedName>
</protein>
<feature type="region of interest" description="Disordered" evidence="1">
    <location>
        <begin position="1222"/>
        <end position="1247"/>
    </location>
</feature>
<dbReference type="InterPro" id="IPR044840">
    <property type="entry name" value="Nup188"/>
</dbReference>
<gene>
    <name evidence="2" type="ORF">LAMO00422_LOCUS14584</name>
</gene>
<feature type="compositionally biased region" description="Low complexity" evidence="1">
    <location>
        <begin position="1222"/>
        <end position="1234"/>
    </location>
</feature>
<proteinExistence type="predicted"/>
<dbReference type="GO" id="GO:0044611">
    <property type="term" value="C:nuclear pore inner ring"/>
    <property type="evidence" value="ECO:0007669"/>
    <property type="project" value="TreeGrafter"/>
</dbReference>
<dbReference type="EMBL" id="HBEM01021339">
    <property type="protein sequence ID" value="CAD8455639.1"/>
    <property type="molecule type" value="Transcribed_RNA"/>
</dbReference>
<accession>A0A7S0H4S1</accession>